<sequence>MSDISQALAASKLATFEYGQNHFVGNGVAHTAGGHAYDVDTGERIEEGMAIDGGNLSDAQRAFIERECAKIDGAKGRHIELESLEDVEIVPRKWLLPSFLPVGYVTIYAGYGGTGKTLFALWQCAQLTTGLSDGDWRDEPVDVIYIGREDGPAALKAHAVAAGIDLKHFHVLRTYDDATGHDVEQSFRLPDDLDVLEDAVHDSGAKLVIIDPPESCIEGKLNDMRTARRALDPLAEFATRLDVCVLLIGHMSTSGRLTGSEGFRDIVRSKVDFARDEDAGDVVATLEKSQYTRNEGKSWAFKIATAEVRNKFGAIQLEPRVDPPTWQPTERKAVDLINAKLWRGRRDGTRSKTAEVADWLTDLLADGPMLAADVLKAGAEHGFTNKDVQNAQRRARDPRILSTPDPNHTGRGRAMLWSLENQENLGTE</sequence>
<dbReference type="Proteomes" id="UP000030636">
    <property type="component" value="Chromosome"/>
</dbReference>
<dbReference type="OrthoDB" id="4926055at2"/>
<dbReference type="SUPFAM" id="SSF52540">
    <property type="entry name" value="P-loop containing nucleoside triphosphate hydrolases"/>
    <property type="match status" value="1"/>
</dbReference>
<dbReference type="InterPro" id="IPR027417">
    <property type="entry name" value="P-loop_NTPase"/>
</dbReference>
<accession>A0A0A7ICQ8</accession>
<gene>
    <name evidence="2" type="ORF">AH67_00550</name>
</gene>
<keyword evidence="3" id="KW-1185">Reference proteome</keyword>
<dbReference type="HOGENOM" id="CLU_688243_0_0_11"/>
<evidence type="ECO:0000256" key="1">
    <source>
        <dbReference type="SAM" id="MobiDB-lite"/>
    </source>
</evidence>
<dbReference type="Pfam" id="PF13481">
    <property type="entry name" value="AAA_25"/>
    <property type="match status" value="1"/>
</dbReference>
<reference evidence="2 3" key="1">
    <citation type="journal article" date="2015" name="Genome Announc.">
        <title>Bifidobacterium pseudolongum Strain PV8-2, Isolated from a Stool Sample of an Anemic Kenyan Infant.</title>
        <authorList>
            <person name="Vazquez-Gutierrez P."/>
            <person name="Lacroix C."/>
            <person name="Chassard C."/>
            <person name="Klumpp J."/>
            <person name="Stevens M.J."/>
            <person name="Jans C."/>
        </authorList>
    </citation>
    <scope>NUCLEOTIDE SEQUENCE [LARGE SCALE GENOMIC DNA]</scope>
    <source>
        <strain evidence="2 3">PV8-2</strain>
    </source>
</reference>
<dbReference type="EMBL" id="CP007457">
    <property type="protein sequence ID" value="AIZ16985.1"/>
    <property type="molecule type" value="Genomic_DNA"/>
</dbReference>
<dbReference type="KEGG" id="bpsp:AH67_00550"/>
<dbReference type="STRING" id="1447715.AH67_00550"/>
<feature type="region of interest" description="Disordered" evidence="1">
    <location>
        <begin position="385"/>
        <end position="414"/>
    </location>
</feature>
<dbReference type="Gene3D" id="3.40.50.300">
    <property type="entry name" value="P-loop containing nucleotide triphosphate hydrolases"/>
    <property type="match status" value="1"/>
</dbReference>
<evidence type="ECO:0000313" key="3">
    <source>
        <dbReference type="Proteomes" id="UP000030636"/>
    </source>
</evidence>
<dbReference type="RefSeq" id="WP_039170832.1">
    <property type="nucleotide sequence ID" value="NZ_CP007457.1"/>
</dbReference>
<name>A0A0A7ICQ8_9BIFI</name>
<organism evidence="2 3">
    <name type="scientific">Bifidobacterium pseudolongum PV8-2</name>
    <dbReference type="NCBI Taxonomy" id="1447715"/>
    <lineage>
        <taxon>Bacteria</taxon>
        <taxon>Bacillati</taxon>
        <taxon>Actinomycetota</taxon>
        <taxon>Actinomycetes</taxon>
        <taxon>Bifidobacteriales</taxon>
        <taxon>Bifidobacteriaceae</taxon>
        <taxon>Bifidobacterium</taxon>
    </lineage>
</organism>
<protein>
    <recommendedName>
        <fullName evidence="4">AAA+ ATPase domain-containing protein</fullName>
    </recommendedName>
</protein>
<dbReference type="AlphaFoldDB" id="A0A0A7ICQ8"/>
<proteinExistence type="predicted"/>
<evidence type="ECO:0000313" key="2">
    <source>
        <dbReference type="EMBL" id="AIZ16985.1"/>
    </source>
</evidence>
<evidence type="ECO:0008006" key="4">
    <source>
        <dbReference type="Google" id="ProtNLM"/>
    </source>
</evidence>